<feature type="signal peptide" evidence="1">
    <location>
        <begin position="1"/>
        <end position="26"/>
    </location>
</feature>
<keyword evidence="1" id="KW-0732">Signal</keyword>
<evidence type="ECO:0000256" key="1">
    <source>
        <dbReference type="SAM" id="SignalP"/>
    </source>
</evidence>
<dbReference type="Proteomes" id="UP001500279">
    <property type="component" value="Unassembled WGS sequence"/>
</dbReference>
<protein>
    <submittedName>
        <fullName evidence="2">Uncharacterized protein</fullName>
    </submittedName>
</protein>
<reference evidence="2 3" key="1">
    <citation type="journal article" date="2019" name="Int. J. Syst. Evol. Microbiol.">
        <title>The Global Catalogue of Microorganisms (GCM) 10K type strain sequencing project: providing services to taxonomists for standard genome sequencing and annotation.</title>
        <authorList>
            <consortium name="The Broad Institute Genomics Platform"/>
            <consortium name="The Broad Institute Genome Sequencing Center for Infectious Disease"/>
            <person name="Wu L."/>
            <person name="Ma J."/>
        </authorList>
    </citation>
    <scope>NUCLEOTIDE SEQUENCE [LARGE SCALE GENOMIC DNA]</scope>
    <source>
        <strain evidence="2 3">JCM 15503</strain>
    </source>
</reference>
<dbReference type="RefSeq" id="WP_141287853.1">
    <property type="nucleotide sequence ID" value="NZ_BAAAEW010000006.1"/>
</dbReference>
<keyword evidence="3" id="KW-1185">Reference proteome</keyword>
<feature type="chain" id="PRO_5047398719" evidence="1">
    <location>
        <begin position="27"/>
        <end position="242"/>
    </location>
</feature>
<comment type="caution">
    <text evidence="2">The sequence shown here is derived from an EMBL/GenBank/DDBJ whole genome shotgun (WGS) entry which is preliminary data.</text>
</comment>
<organism evidence="2 3">
    <name type="scientific">Ideonella azotifigens</name>
    <dbReference type="NCBI Taxonomy" id="513160"/>
    <lineage>
        <taxon>Bacteria</taxon>
        <taxon>Pseudomonadati</taxon>
        <taxon>Pseudomonadota</taxon>
        <taxon>Betaproteobacteria</taxon>
        <taxon>Burkholderiales</taxon>
        <taxon>Sphaerotilaceae</taxon>
        <taxon>Ideonella</taxon>
    </lineage>
</organism>
<evidence type="ECO:0000313" key="3">
    <source>
        <dbReference type="Proteomes" id="UP001500279"/>
    </source>
</evidence>
<name>A0ABN1JST2_9BURK</name>
<sequence>MIRTHASRFVLAAAVACDLASQSASAAAPAMGCKAFGFSGAVSSHHEFRRVIGPEAIFVMVPSKGVSGGWQMEVRPPDRLQPPDDELEYIYPLNRPYRNRNDSYLDLSYGGFQAQDAVYKGLKREFWFNYTVKDGKKASWSVRQLIFSAPVQSQETSVAQLGALPMGRATLSITSADVIPGIGPSPDSGKSAANLSEEQRNGVIKRIAFQMRLVVPDGYVVPPEFAVRPAACPRPWLDQWEH</sequence>
<gene>
    <name evidence="2" type="ORF">GCM10009107_12870</name>
</gene>
<evidence type="ECO:0000313" key="2">
    <source>
        <dbReference type="EMBL" id="GAA0745913.1"/>
    </source>
</evidence>
<dbReference type="EMBL" id="BAAAEW010000006">
    <property type="protein sequence ID" value="GAA0745913.1"/>
    <property type="molecule type" value="Genomic_DNA"/>
</dbReference>
<accession>A0ABN1JST2</accession>
<proteinExistence type="predicted"/>